<feature type="compositionally biased region" description="Low complexity" evidence="1">
    <location>
        <begin position="240"/>
        <end position="253"/>
    </location>
</feature>
<evidence type="ECO:0000313" key="2">
    <source>
        <dbReference type="EMBL" id="MDF3292392.1"/>
    </source>
</evidence>
<dbReference type="Proteomes" id="UP001216579">
    <property type="component" value="Unassembled WGS sequence"/>
</dbReference>
<dbReference type="EMBL" id="JARJBC010000017">
    <property type="protein sequence ID" value="MDF3292392.1"/>
    <property type="molecule type" value="Genomic_DNA"/>
</dbReference>
<reference evidence="2 3" key="1">
    <citation type="submission" date="2023-03" db="EMBL/GenBank/DDBJ databases">
        <title>Draft genome sequence of Streptomyces sp. RB6PN23 isolated from peat swamp forest in Thailand.</title>
        <authorList>
            <person name="Klaysubun C."/>
            <person name="Duangmal K."/>
        </authorList>
    </citation>
    <scope>NUCLEOTIDE SEQUENCE [LARGE SCALE GENOMIC DNA]</scope>
    <source>
        <strain evidence="2 3">RB6PN23</strain>
    </source>
</reference>
<protein>
    <recommendedName>
        <fullName evidence="4">DUF222 domain-containing protein</fullName>
    </recommendedName>
</protein>
<proteinExistence type="predicted"/>
<name>A0ABT5ZRD3_9ACTN</name>
<organism evidence="2 3">
    <name type="scientific">Streptomyces silvisoli</name>
    <dbReference type="NCBI Taxonomy" id="3034235"/>
    <lineage>
        <taxon>Bacteria</taxon>
        <taxon>Bacillati</taxon>
        <taxon>Actinomycetota</taxon>
        <taxon>Actinomycetes</taxon>
        <taxon>Kitasatosporales</taxon>
        <taxon>Streptomycetaceae</taxon>
        <taxon>Streptomyces</taxon>
    </lineage>
</organism>
<dbReference type="RefSeq" id="WP_276095457.1">
    <property type="nucleotide sequence ID" value="NZ_JARJBC010000017.1"/>
</dbReference>
<accession>A0ABT5ZRD3</accession>
<evidence type="ECO:0008006" key="4">
    <source>
        <dbReference type="Google" id="ProtNLM"/>
    </source>
</evidence>
<feature type="region of interest" description="Disordered" evidence="1">
    <location>
        <begin position="223"/>
        <end position="267"/>
    </location>
</feature>
<sequence length="267" mass="28895">MALATDYTRHNDALWSLCLNSPNPDPDAVVDQINSARALARAVVAAIDTLDDRRLFYGAVVGAAGARLKQLDYLATDATDHLSHAVDILYDVRARPGASDDKALLWEAGRRITLAQELTALGAQDCTATAELLVTELRRQDALVQPLAVSPTQQAALRAIAQGYVTIDRLDGKPLVSRDDIRITISTIRSLEARTLVVREGCPQHMLERVRLTTDGCRALADTFGRPTSSTPATTRAVQPTPTTAPGRTQTTTPIPPPAPTHQRHTR</sequence>
<comment type="caution">
    <text evidence="2">The sequence shown here is derived from an EMBL/GenBank/DDBJ whole genome shotgun (WGS) entry which is preliminary data.</text>
</comment>
<keyword evidence="3" id="KW-1185">Reference proteome</keyword>
<gene>
    <name evidence="2" type="ORF">P3G67_24795</name>
</gene>
<evidence type="ECO:0000313" key="3">
    <source>
        <dbReference type="Proteomes" id="UP001216579"/>
    </source>
</evidence>
<evidence type="ECO:0000256" key="1">
    <source>
        <dbReference type="SAM" id="MobiDB-lite"/>
    </source>
</evidence>
<feature type="compositionally biased region" description="Polar residues" evidence="1">
    <location>
        <begin position="226"/>
        <end position="238"/>
    </location>
</feature>